<dbReference type="InterPro" id="IPR007064">
    <property type="entry name" value="Nmd3_N"/>
</dbReference>
<reference evidence="4 5" key="1">
    <citation type="submission" date="2019-04" db="EMBL/GenBank/DDBJ databases">
        <title>Annotation for the trematode Fasciola gigantica.</title>
        <authorList>
            <person name="Choi Y.-J."/>
        </authorList>
    </citation>
    <scope>NUCLEOTIDE SEQUENCE [LARGE SCALE GENOMIC DNA]</scope>
    <source>
        <strain evidence="4">Uganda_cow_1</strain>
    </source>
</reference>
<keyword evidence="2" id="KW-0653">Protein transport</keyword>
<dbReference type="GO" id="GO:0043023">
    <property type="term" value="F:ribosomal large subunit binding"/>
    <property type="evidence" value="ECO:0007669"/>
    <property type="project" value="InterPro"/>
</dbReference>
<name>A0A504YNA8_FASGI</name>
<protein>
    <recommendedName>
        <fullName evidence="2">60S ribosomal export protein NMD3</fullName>
    </recommendedName>
</protein>
<dbReference type="GO" id="GO:0015031">
    <property type="term" value="P:protein transport"/>
    <property type="evidence" value="ECO:0007669"/>
    <property type="project" value="UniProtKB-KW"/>
</dbReference>
<keyword evidence="2" id="KW-0539">Nucleus</keyword>
<accession>A0A504YNA8</accession>
<dbReference type="GO" id="GO:0005634">
    <property type="term" value="C:nucleus"/>
    <property type="evidence" value="ECO:0007669"/>
    <property type="project" value="UniProtKB-SubCell"/>
</dbReference>
<dbReference type="STRING" id="46835.A0A504YNA8"/>
<evidence type="ECO:0000256" key="1">
    <source>
        <dbReference type="ARBA" id="ARBA00002269"/>
    </source>
</evidence>
<dbReference type="Pfam" id="PF04981">
    <property type="entry name" value="NMD3"/>
    <property type="match status" value="1"/>
</dbReference>
<dbReference type="OrthoDB" id="203821at2759"/>
<proteinExistence type="inferred from homology"/>
<evidence type="ECO:0000259" key="3">
    <source>
        <dbReference type="Pfam" id="PF04981"/>
    </source>
</evidence>
<dbReference type="PANTHER" id="PTHR12746">
    <property type="entry name" value="NONSENSE-MEDIATED MRNA DECAY PROTEIN 3"/>
    <property type="match status" value="1"/>
</dbReference>
<sequence>MAWQERFLIGVRFAQQHIVLICTRPTAAKDYWNACVQVRQRVDHKKTLINLEQTILRAGAHKECSNVKQIADGVDFYFGTRSQAVSFVNFLCKHAPCRLVVMWHGCSVLCQCVRFVKQLSTTIDLNERGTVQSRTVQLIRYQ</sequence>
<keyword evidence="2" id="KW-0813">Transport</keyword>
<keyword evidence="2" id="KW-0963">Cytoplasm</keyword>
<dbReference type="GO" id="GO:0000055">
    <property type="term" value="P:ribosomal large subunit export from nucleus"/>
    <property type="evidence" value="ECO:0007669"/>
    <property type="project" value="TreeGrafter"/>
</dbReference>
<comment type="caution">
    <text evidence="4">The sequence shown here is derived from an EMBL/GenBank/DDBJ whole genome shotgun (WGS) entry which is preliminary data.</text>
</comment>
<gene>
    <name evidence="4" type="ORF">FGIG_11234</name>
</gene>
<dbReference type="EMBL" id="SUNJ01007740">
    <property type="protein sequence ID" value="TPP61756.1"/>
    <property type="molecule type" value="Genomic_DNA"/>
</dbReference>
<feature type="domain" description="Nmd3 N-terminal" evidence="3">
    <location>
        <begin position="22"/>
        <end position="99"/>
    </location>
</feature>
<comment type="similarity">
    <text evidence="2">Belongs to the NMD3 family.</text>
</comment>
<dbReference type="AlphaFoldDB" id="A0A504YNA8"/>
<dbReference type="PANTHER" id="PTHR12746:SF2">
    <property type="entry name" value="60S RIBOSOMAL EXPORT PROTEIN NMD3"/>
    <property type="match status" value="1"/>
</dbReference>
<comment type="subcellular location">
    <subcellularLocation>
        <location evidence="2">Cytoplasm</location>
    </subcellularLocation>
    <subcellularLocation>
        <location evidence="2">Nucleus</location>
    </subcellularLocation>
</comment>
<comment type="function">
    <text evidence="1 2">Acts as an adapter for the XPO1/CRM1-mediated export of the 60S ribosomal subunit.</text>
</comment>
<dbReference type="InterPro" id="IPR039768">
    <property type="entry name" value="Nmd3"/>
</dbReference>
<dbReference type="Proteomes" id="UP000316759">
    <property type="component" value="Unassembled WGS sequence"/>
</dbReference>
<keyword evidence="5" id="KW-1185">Reference proteome</keyword>
<evidence type="ECO:0000313" key="4">
    <source>
        <dbReference type="EMBL" id="TPP61756.1"/>
    </source>
</evidence>
<organism evidence="4 5">
    <name type="scientific">Fasciola gigantica</name>
    <name type="common">Giant liver fluke</name>
    <dbReference type="NCBI Taxonomy" id="46835"/>
    <lineage>
        <taxon>Eukaryota</taxon>
        <taxon>Metazoa</taxon>
        <taxon>Spiralia</taxon>
        <taxon>Lophotrochozoa</taxon>
        <taxon>Platyhelminthes</taxon>
        <taxon>Trematoda</taxon>
        <taxon>Digenea</taxon>
        <taxon>Plagiorchiida</taxon>
        <taxon>Echinostomata</taxon>
        <taxon>Echinostomatoidea</taxon>
        <taxon>Fasciolidae</taxon>
        <taxon>Fasciola</taxon>
    </lineage>
</organism>
<dbReference type="GO" id="GO:0005737">
    <property type="term" value="C:cytoplasm"/>
    <property type="evidence" value="ECO:0007669"/>
    <property type="project" value="UniProtKB-SubCell"/>
</dbReference>
<evidence type="ECO:0000313" key="5">
    <source>
        <dbReference type="Proteomes" id="UP000316759"/>
    </source>
</evidence>
<evidence type="ECO:0000256" key="2">
    <source>
        <dbReference type="RuleBase" id="RU364108"/>
    </source>
</evidence>